<organism evidence="1 2">
    <name type="scientific">Xylaria multiplex</name>
    <dbReference type="NCBI Taxonomy" id="323545"/>
    <lineage>
        <taxon>Eukaryota</taxon>
        <taxon>Fungi</taxon>
        <taxon>Dikarya</taxon>
        <taxon>Ascomycota</taxon>
        <taxon>Pezizomycotina</taxon>
        <taxon>Sordariomycetes</taxon>
        <taxon>Xylariomycetidae</taxon>
        <taxon>Xylariales</taxon>
        <taxon>Xylariaceae</taxon>
        <taxon>Xylaria</taxon>
    </lineage>
</organism>
<protein>
    <submittedName>
        <fullName evidence="1">Uncharacterized protein</fullName>
    </submittedName>
</protein>
<dbReference type="EMBL" id="WUBL01000057">
    <property type="protein sequence ID" value="KAF2968081.1"/>
    <property type="molecule type" value="Genomic_DNA"/>
</dbReference>
<accession>A0A7C8INA7</accession>
<evidence type="ECO:0000313" key="1">
    <source>
        <dbReference type="EMBL" id="KAF2968081.1"/>
    </source>
</evidence>
<sequence>MGFHVGEELVTYSTLDPSLYTPTPERPWRGIWVGDYSVHGCEFLLINQPDIDEEGYQEPLVRLESESDEEFQSRFLSEKVYRGRLEAIKLTGDPNVPRGEYTFLAEDLGEDGFVNIAREPPFQGARIVKSKGHIAGANFRNDKYIESQLFLVSYNRLAQYWVDFGHISFFERVDIDKFLVP</sequence>
<proteinExistence type="predicted"/>
<comment type="caution">
    <text evidence="1">The sequence shown here is derived from an EMBL/GenBank/DDBJ whole genome shotgun (WGS) entry which is preliminary data.</text>
</comment>
<dbReference type="OrthoDB" id="722566at2759"/>
<reference evidence="1 2" key="1">
    <citation type="submission" date="2019-12" db="EMBL/GenBank/DDBJ databases">
        <title>Draft genome sequence of the ascomycete Xylaria multiplex DSM 110363.</title>
        <authorList>
            <person name="Buettner E."/>
            <person name="Kellner H."/>
        </authorList>
    </citation>
    <scope>NUCLEOTIDE SEQUENCE [LARGE SCALE GENOMIC DNA]</scope>
    <source>
        <strain evidence="1 2">DSM 110363</strain>
    </source>
</reference>
<keyword evidence="2" id="KW-1185">Reference proteome</keyword>
<gene>
    <name evidence="1" type="ORF">GQX73_g5524</name>
</gene>
<dbReference type="Proteomes" id="UP000481858">
    <property type="component" value="Unassembled WGS sequence"/>
</dbReference>
<dbReference type="Pfam" id="PF12014">
    <property type="entry name" value="Cyclin_D1_bind"/>
    <property type="match status" value="1"/>
</dbReference>
<name>A0A7C8INA7_9PEZI</name>
<dbReference type="InParanoid" id="A0A7C8INA7"/>
<evidence type="ECO:0000313" key="2">
    <source>
        <dbReference type="Proteomes" id="UP000481858"/>
    </source>
</evidence>
<dbReference type="AlphaFoldDB" id="A0A7C8INA7"/>
<dbReference type="UniPathway" id="UPA00143"/>
<dbReference type="GO" id="GO:0016567">
    <property type="term" value="P:protein ubiquitination"/>
    <property type="evidence" value="ECO:0007669"/>
    <property type="project" value="UniProtKB-UniPathway"/>
</dbReference>